<dbReference type="SUPFAM" id="SSF48613">
    <property type="entry name" value="Heme oxygenase-like"/>
    <property type="match status" value="1"/>
</dbReference>
<dbReference type="RefSeq" id="WP_115230078.1">
    <property type="nucleotide sequence ID" value="NZ_CAWOLO010000013.1"/>
</dbReference>
<dbReference type="InterPro" id="IPR039068">
    <property type="entry name" value="PqqC-like"/>
</dbReference>
<dbReference type="InterPro" id="IPR016084">
    <property type="entry name" value="Haem_Oase-like_multi-hlx"/>
</dbReference>
<dbReference type="EMBL" id="SMBT01000013">
    <property type="protein sequence ID" value="TCU83013.1"/>
    <property type="molecule type" value="Genomic_DNA"/>
</dbReference>
<dbReference type="Pfam" id="PF14518">
    <property type="entry name" value="Haem_oxygenas_2"/>
    <property type="match status" value="1"/>
</dbReference>
<proteinExistence type="predicted"/>
<dbReference type="PANTHER" id="PTHR40279:SF3">
    <property type="entry name" value="4-AMINOBENZOATE SYNTHASE"/>
    <property type="match status" value="1"/>
</dbReference>
<keyword evidence="1" id="KW-0560">Oxidoreductase</keyword>
<dbReference type="OrthoDB" id="277294at2"/>
<protein>
    <submittedName>
        <fullName evidence="2">Pyrroloquinoline quinone (Coenzyme PQQ) biosynthesis protein C</fullName>
    </submittedName>
    <submittedName>
        <fullName evidence="3">Pyrroloquinoline-quinone synthase</fullName>
    </submittedName>
</protein>
<evidence type="ECO:0000313" key="5">
    <source>
        <dbReference type="Proteomes" id="UP000295794"/>
    </source>
</evidence>
<evidence type="ECO:0000313" key="3">
    <source>
        <dbReference type="EMBL" id="TCU83013.1"/>
    </source>
</evidence>
<dbReference type="Proteomes" id="UP000295794">
    <property type="component" value="Unassembled WGS sequence"/>
</dbReference>
<dbReference type="AlphaFoldDB" id="A0A377SZR8"/>
<dbReference type="GO" id="GO:0016491">
    <property type="term" value="F:oxidoreductase activity"/>
    <property type="evidence" value="ECO:0007669"/>
    <property type="project" value="UniProtKB-KW"/>
</dbReference>
<dbReference type="Gene3D" id="1.20.910.10">
    <property type="entry name" value="Heme oxygenase-like"/>
    <property type="match status" value="1"/>
</dbReference>
<evidence type="ECO:0000313" key="4">
    <source>
        <dbReference type="Proteomes" id="UP000255108"/>
    </source>
</evidence>
<reference evidence="3 5" key="2">
    <citation type="submission" date="2019-03" db="EMBL/GenBank/DDBJ databases">
        <title>Genomic Encyclopedia of Type Strains, Phase IV (KMG-IV): sequencing the most valuable type-strain genomes for metagenomic binning, comparative biology and taxonomic classification.</title>
        <authorList>
            <person name="Goeker M."/>
        </authorList>
    </citation>
    <scope>NUCLEOTIDE SEQUENCE [LARGE SCALE GENOMIC DNA]</scope>
    <source>
        <strain evidence="3 5">DSM 3764</strain>
    </source>
</reference>
<dbReference type="PANTHER" id="PTHR40279">
    <property type="entry name" value="PQQC-LIKE PROTEIN"/>
    <property type="match status" value="1"/>
</dbReference>
<keyword evidence="5" id="KW-1185">Reference proteome</keyword>
<gene>
    <name evidence="3" type="ORF">EV682_11373</name>
    <name evidence="2" type="ORF">NCTC11159_04427</name>
</gene>
<dbReference type="SMART" id="SM01236">
    <property type="entry name" value="Haem_oxygenase_2"/>
    <property type="match status" value="1"/>
</dbReference>
<evidence type="ECO:0000313" key="2">
    <source>
        <dbReference type="EMBL" id="STR45836.1"/>
    </source>
</evidence>
<reference evidence="2 4" key="1">
    <citation type="submission" date="2018-06" db="EMBL/GenBank/DDBJ databases">
        <authorList>
            <consortium name="Pathogen Informatics"/>
            <person name="Doyle S."/>
        </authorList>
    </citation>
    <scope>NUCLEOTIDE SEQUENCE [LARGE SCALE GENOMIC DNA]</scope>
    <source>
        <strain evidence="2 4">NCTC11159</strain>
    </source>
</reference>
<dbReference type="Proteomes" id="UP000255108">
    <property type="component" value="Unassembled WGS sequence"/>
</dbReference>
<sequence>MNLPQDLKNFVENSIDELNLREHPYFSHLLSGQYSKEQFIQSQNQFSYLVKHFSRSMASVIANIPSDLTRTAIVGNLWEEHGHGDPAKVHGKAILTLIDRLGGDSNQLNEKYASESIRIFNIALRGISVFEDYRISTAVFGAIERVFVNISSLICEGIIEQGWLTEDRVIHYALHKEIDTKHAEEFLEVVVDDWNHDEESKELVKVGIRLGLRLFTNVYSDFARELN</sequence>
<dbReference type="EMBL" id="UGHR01000006">
    <property type="protein sequence ID" value="STR45836.1"/>
    <property type="molecule type" value="Genomic_DNA"/>
</dbReference>
<organism evidence="2 4">
    <name type="scientific">Iodobacter fluviatilis</name>
    <dbReference type="NCBI Taxonomy" id="537"/>
    <lineage>
        <taxon>Bacteria</taxon>
        <taxon>Pseudomonadati</taxon>
        <taxon>Pseudomonadota</taxon>
        <taxon>Betaproteobacteria</taxon>
        <taxon>Neisseriales</taxon>
        <taxon>Chitinibacteraceae</taxon>
        <taxon>Iodobacter</taxon>
    </lineage>
</organism>
<accession>A0A377SZR8</accession>
<name>A0A377SZR8_9NEIS</name>
<evidence type="ECO:0000256" key="1">
    <source>
        <dbReference type="ARBA" id="ARBA00023002"/>
    </source>
</evidence>